<proteinExistence type="predicted"/>
<accession>A0ABN2VRZ0</accession>
<dbReference type="Proteomes" id="UP001500016">
    <property type="component" value="Unassembled WGS sequence"/>
</dbReference>
<sequence length="70" mass="7899">MYAERPACRAYAAWRGRPIGMSLTCKRRPDRRAYGPVAGRRPAAAGLARGSGRRQYAIRMPFVDPDKEYV</sequence>
<evidence type="ECO:0000313" key="1">
    <source>
        <dbReference type="EMBL" id="GAA2069691.1"/>
    </source>
</evidence>
<dbReference type="EMBL" id="BAAAPE010000005">
    <property type="protein sequence ID" value="GAA2069691.1"/>
    <property type="molecule type" value="Genomic_DNA"/>
</dbReference>
<comment type="caution">
    <text evidence="1">The sequence shown here is derived from an EMBL/GenBank/DDBJ whole genome shotgun (WGS) entry which is preliminary data.</text>
</comment>
<organism evidence="1 2">
    <name type="scientific">Streptomyces albiaxialis</name>
    <dbReference type="NCBI Taxonomy" id="329523"/>
    <lineage>
        <taxon>Bacteria</taxon>
        <taxon>Bacillati</taxon>
        <taxon>Actinomycetota</taxon>
        <taxon>Actinomycetes</taxon>
        <taxon>Kitasatosporales</taxon>
        <taxon>Streptomycetaceae</taxon>
        <taxon>Streptomyces</taxon>
    </lineage>
</organism>
<keyword evidence="2" id="KW-1185">Reference proteome</keyword>
<name>A0ABN2VRZ0_9ACTN</name>
<gene>
    <name evidence="1" type="ORF">GCM10009801_19740</name>
</gene>
<reference evidence="1 2" key="1">
    <citation type="journal article" date="2019" name="Int. J. Syst. Evol. Microbiol.">
        <title>The Global Catalogue of Microorganisms (GCM) 10K type strain sequencing project: providing services to taxonomists for standard genome sequencing and annotation.</title>
        <authorList>
            <consortium name="The Broad Institute Genomics Platform"/>
            <consortium name="The Broad Institute Genome Sequencing Center for Infectious Disease"/>
            <person name="Wu L."/>
            <person name="Ma J."/>
        </authorList>
    </citation>
    <scope>NUCLEOTIDE SEQUENCE [LARGE SCALE GENOMIC DNA]</scope>
    <source>
        <strain evidence="1 2">JCM 15478</strain>
    </source>
</reference>
<protein>
    <submittedName>
        <fullName evidence="1">Uncharacterized protein</fullName>
    </submittedName>
</protein>
<evidence type="ECO:0000313" key="2">
    <source>
        <dbReference type="Proteomes" id="UP001500016"/>
    </source>
</evidence>